<dbReference type="CDD" id="cd04181">
    <property type="entry name" value="NTP_transferase"/>
    <property type="match status" value="1"/>
</dbReference>
<feature type="domain" description="Nucleotidyl transferase" evidence="1">
    <location>
        <begin position="3"/>
        <end position="239"/>
    </location>
</feature>
<dbReference type="EMBL" id="SMAL01000011">
    <property type="protein sequence ID" value="TCT12848.1"/>
    <property type="molecule type" value="Genomic_DNA"/>
</dbReference>
<sequence length="243" mass="27736">MKCILLAAGYATRLYPLTKDKPKSLLEVSGKTILQHILDKVEVIEGINDVYIVTNDRFYNQFNDWVNQYPTNKVVKVINDGTTTNDNRLGAIADIQYVVDKESIEEDVLVLAGDNLFDFDLRDFVNFYKDVNNDCISVLEVSNVEDLKRTGVVEIDENGIAIGFEEKPQEPKSNLAVPPFYLYTKDTVNRIKEYLNEGNNPDAPGNFVPWLIGKKDVYAYKLQGKRYDIGTLESYEKVQDIFK</sequence>
<name>A0A4R3MG38_9FIRM</name>
<keyword evidence="3" id="KW-1185">Reference proteome</keyword>
<dbReference type="SUPFAM" id="SSF53448">
    <property type="entry name" value="Nucleotide-diphospho-sugar transferases"/>
    <property type="match status" value="1"/>
</dbReference>
<organism evidence="2 3">
    <name type="scientific">Natranaerovirga pectinivora</name>
    <dbReference type="NCBI Taxonomy" id="682400"/>
    <lineage>
        <taxon>Bacteria</taxon>
        <taxon>Bacillati</taxon>
        <taxon>Bacillota</taxon>
        <taxon>Clostridia</taxon>
        <taxon>Lachnospirales</taxon>
        <taxon>Natranaerovirgaceae</taxon>
        <taxon>Natranaerovirga</taxon>
    </lineage>
</organism>
<dbReference type="InterPro" id="IPR005835">
    <property type="entry name" value="NTP_transferase_dom"/>
</dbReference>
<protein>
    <submittedName>
        <fullName evidence="2">Glucose-1-phosphate thymidylyltransferase</fullName>
    </submittedName>
</protein>
<reference evidence="2 3" key="1">
    <citation type="submission" date="2019-03" db="EMBL/GenBank/DDBJ databases">
        <title>Genomic Encyclopedia of Type Strains, Phase IV (KMG-IV): sequencing the most valuable type-strain genomes for metagenomic binning, comparative biology and taxonomic classification.</title>
        <authorList>
            <person name="Goeker M."/>
        </authorList>
    </citation>
    <scope>NUCLEOTIDE SEQUENCE [LARGE SCALE GENOMIC DNA]</scope>
    <source>
        <strain evidence="2 3">DSM 24629</strain>
    </source>
</reference>
<dbReference type="PANTHER" id="PTHR42883:SF2">
    <property type="entry name" value="THYMIDYLYLTRANSFERASE"/>
    <property type="match status" value="1"/>
</dbReference>
<accession>A0A4R3MG38</accession>
<dbReference type="Gene3D" id="3.90.550.10">
    <property type="entry name" value="Spore Coat Polysaccharide Biosynthesis Protein SpsA, Chain A"/>
    <property type="match status" value="1"/>
</dbReference>
<dbReference type="Pfam" id="PF00483">
    <property type="entry name" value="NTP_transferase"/>
    <property type="match status" value="1"/>
</dbReference>
<evidence type="ECO:0000313" key="3">
    <source>
        <dbReference type="Proteomes" id="UP000294902"/>
    </source>
</evidence>
<evidence type="ECO:0000259" key="1">
    <source>
        <dbReference type="Pfam" id="PF00483"/>
    </source>
</evidence>
<dbReference type="InterPro" id="IPR029044">
    <property type="entry name" value="Nucleotide-diphossugar_trans"/>
</dbReference>
<dbReference type="AlphaFoldDB" id="A0A4R3MG38"/>
<proteinExistence type="predicted"/>
<gene>
    <name evidence="2" type="ORF">EDC18_11119</name>
</gene>
<dbReference type="GO" id="GO:0016740">
    <property type="term" value="F:transferase activity"/>
    <property type="evidence" value="ECO:0007669"/>
    <property type="project" value="UniProtKB-KW"/>
</dbReference>
<dbReference type="Proteomes" id="UP000294902">
    <property type="component" value="Unassembled WGS sequence"/>
</dbReference>
<keyword evidence="2" id="KW-0808">Transferase</keyword>
<comment type="caution">
    <text evidence="2">The sequence shown here is derived from an EMBL/GenBank/DDBJ whole genome shotgun (WGS) entry which is preliminary data.</text>
</comment>
<dbReference type="OrthoDB" id="9801899at2"/>
<evidence type="ECO:0000313" key="2">
    <source>
        <dbReference type="EMBL" id="TCT12848.1"/>
    </source>
</evidence>
<dbReference type="RefSeq" id="WP_132253646.1">
    <property type="nucleotide sequence ID" value="NZ_SMAL01000011.1"/>
</dbReference>
<dbReference type="PANTHER" id="PTHR42883">
    <property type="entry name" value="GLUCOSE-1-PHOSPHATE THYMIDYLTRANSFERASE"/>
    <property type="match status" value="1"/>
</dbReference>